<dbReference type="Proteomes" id="UP000250321">
    <property type="component" value="Unassembled WGS sequence"/>
</dbReference>
<keyword evidence="1" id="KW-0732">Signal</keyword>
<reference evidence="3 4" key="1">
    <citation type="submission" date="2018-02" db="EMBL/GenBank/DDBJ databases">
        <title>Draft genome of wild Prunus yedoensis var. nudiflora.</title>
        <authorList>
            <person name="Baek S."/>
            <person name="Kim J.-H."/>
            <person name="Choi K."/>
            <person name="Kim G.-B."/>
            <person name="Cho A."/>
            <person name="Jang H."/>
            <person name="Shin C.-H."/>
            <person name="Yu H.-J."/>
            <person name="Mun J.-H."/>
        </authorList>
    </citation>
    <scope>NUCLEOTIDE SEQUENCE [LARGE SCALE GENOMIC DNA]</scope>
    <source>
        <strain evidence="4">cv. Jeju island</strain>
        <tissue evidence="3">Leaf</tissue>
    </source>
</reference>
<keyword evidence="3" id="KW-0808">Transferase</keyword>
<dbReference type="OrthoDB" id="1154362at2759"/>
<dbReference type="PANTHER" id="PTHR47976:SF7">
    <property type="entry name" value="RECEPTOR-LIKE SERINE_THREONINE-PROTEIN KINASE"/>
    <property type="match status" value="1"/>
</dbReference>
<dbReference type="InterPro" id="IPR011009">
    <property type="entry name" value="Kinase-like_dom_sf"/>
</dbReference>
<feature type="domain" description="Serine-threonine/tyrosine-protein kinase catalytic" evidence="2">
    <location>
        <begin position="19"/>
        <end position="92"/>
    </location>
</feature>
<evidence type="ECO:0000259" key="2">
    <source>
        <dbReference type="Pfam" id="PF07714"/>
    </source>
</evidence>
<evidence type="ECO:0000313" key="4">
    <source>
        <dbReference type="Proteomes" id="UP000250321"/>
    </source>
</evidence>
<dbReference type="InterPro" id="IPR051343">
    <property type="entry name" value="G-type_lectin_kinases/EP1-like"/>
</dbReference>
<dbReference type="Gene3D" id="1.10.510.10">
    <property type="entry name" value="Transferase(Phosphotransferase) domain 1"/>
    <property type="match status" value="1"/>
</dbReference>
<keyword evidence="3" id="KW-0418">Kinase</keyword>
<dbReference type="SUPFAM" id="SSF56112">
    <property type="entry name" value="Protein kinase-like (PK-like)"/>
    <property type="match status" value="1"/>
</dbReference>
<dbReference type="EMBL" id="PJQY01001851">
    <property type="protein sequence ID" value="PQP98991.1"/>
    <property type="molecule type" value="Genomic_DNA"/>
</dbReference>
<evidence type="ECO:0000256" key="1">
    <source>
        <dbReference type="ARBA" id="ARBA00022729"/>
    </source>
</evidence>
<keyword evidence="3" id="KW-0430">Lectin</keyword>
<dbReference type="GO" id="GO:0030246">
    <property type="term" value="F:carbohydrate binding"/>
    <property type="evidence" value="ECO:0007669"/>
    <property type="project" value="UniProtKB-KW"/>
</dbReference>
<keyword evidence="4" id="KW-1185">Reference proteome</keyword>
<proteinExistence type="predicted"/>
<protein>
    <submittedName>
        <fullName evidence="3">G-type lectin S-receptor-like serine/threonine-protein kinase LECRK3</fullName>
    </submittedName>
</protein>
<gene>
    <name evidence="3" type="ORF">Pyn_00374</name>
</gene>
<sequence>MTNNFKEELGRGASLEKVAAEGETEFQTEIRVIGRTHHKNLVRLLGYCIDGATKLLVYEYMSNGSLADVLFTRERQPFWEERMGIARNIARGNVDWSLPEEEAILDELASHCFENGELGKLAGDEDREAI</sequence>
<organism evidence="3 4">
    <name type="scientific">Prunus yedoensis var. nudiflora</name>
    <dbReference type="NCBI Taxonomy" id="2094558"/>
    <lineage>
        <taxon>Eukaryota</taxon>
        <taxon>Viridiplantae</taxon>
        <taxon>Streptophyta</taxon>
        <taxon>Embryophyta</taxon>
        <taxon>Tracheophyta</taxon>
        <taxon>Spermatophyta</taxon>
        <taxon>Magnoliopsida</taxon>
        <taxon>eudicotyledons</taxon>
        <taxon>Gunneridae</taxon>
        <taxon>Pentapetalae</taxon>
        <taxon>rosids</taxon>
        <taxon>fabids</taxon>
        <taxon>Rosales</taxon>
        <taxon>Rosaceae</taxon>
        <taxon>Amygdaloideae</taxon>
        <taxon>Amygdaleae</taxon>
        <taxon>Prunus</taxon>
    </lineage>
</organism>
<dbReference type="STRING" id="2094558.A0A314XX07"/>
<dbReference type="AlphaFoldDB" id="A0A314XX07"/>
<comment type="caution">
    <text evidence="3">The sequence shown here is derived from an EMBL/GenBank/DDBJ whole genome shotgun (WGS) entry which is preliminary data.</text>
</comment>
<name>A0A314XX07_PRUYE</name>
<dbReference type="GO" id="GO:0004672">
    <property type="term" value="F:protein kinase activity"/>
    <property type="evidence" value="ECO:0007669"/>
    <property type="project" value="InterPro"/>
</dbReference>
<evidence type="ECO:0000313" key="3">
    <source>
        <dbReference type="EMBL" id="PQP98991.1"/>
    </source>
</evidence>
<dbReference type="PANTHER" id="PTHR47976">
    <property type="entry name" value="G-TYPE LECTIN S-RECEPTOR-LIKE SERINE/THREONINE-PROTEIN KINASE SD2-5"/>
    <property type="match status" value="1"/>
</dbReference>
<accession>A0A314XX07</accession>
<dbReference type="Pfam" id="PF07714">
    <property type="entry name" value="PK_Tyr_Ser-Thr"/>
    <property type="match status" value="1"/>
</dbReference>
<dbReference type="InterPro" id="IPR001245">
    <property type="entry name" value="Ser-Thr/Tyr_kinase_cat_dom"/>
</dbReference>
<keyword evidence="3" id="KW-0675">Receptor</keyword>